<sequence>MKKRERWKKKKKKKKTKRQRLKGHFFFNVTSTVFGKPFRPSVQSASQPVHSDPEKRRRKIGKKKKIKRYMVYF</sequence>
<proteinExistence type="predicted"/>
<evidence type="ECO:0000313" key="3">
    <source>
        <dbReference type="Proteomes" id="UP000008866"/>
    </source>
</evidence>
<organism evidence="2 3">
    <name type="scientific">Arthroderma benhamiae (strain ATCC MYA-4681 / CBS 112371)</name>
    <name type="common">Trichophyton mentagrophytes</name>
    <dbReference type="NCBI Taxonomy" id="663331"/>
    <lineage>
        <taxon>Eukaryota</taxon>
        <taxon>Fungi</taxon>
        <taxon>Dikarya</taxon>
        <taxon>Ascomycota</taxon>
        <taxon>Pezizomycotina</taxon>
        <taxon>Eurotiomycetes</taxon>
        <taxon>Eurotiomycetidae</taxon>
        <taxon>Onygenales</taxon>
        <taxon>Arthrodermataceae</taxon>
        <taxon>Trichophyton</taxon>
    </lineage>
</organism>
<evidence type="ECO:0000256" key="1">
    <source>
        <dbReference type="SAM" id="MobiDB-lite"/>
    </source>
</evidence>
<evidence type="ECO:0000313" key="2">
    <source>
        <dbReference type="EMBL" id="EFE29702.1"/>
    </source>
</evidence>
<dbReference type="KEGG" id="abe:ARB_03043"/>
<dbReference type="HOGENOM" id="CLU_2704352_0_0_1"/>
<comment type="caution">
    <text evidence="2">The sequence shown here is derived from an EMBL/GenBank/DDBJ whole genome shotgun (WGS) entry which is preliminary data.</text>
</comment>
<dbReference type="Proteomes" id="UP000008866">
    <property type="component" value="Unassembled WGS sequence"/>
</dbReference>
<dbReference type="GeneID" id="9525694"/>
<feature type="compositionally biased region" description="Basic residues" evidence="1">
    <location>
        <begin position="56"/>
        <end position="65"/>
    </location>
</feature>
<feature type="region of interest" description="Disordered" evidence="1">
    <location>
        <begin position="38"/>
        <end position="65"/>
    </location>
</feature>
<reference evidence="3" key="1">
    <citation type="journal article" date="2011" name="Genome Biol.">
        <title>Comparative and functional genomics provide insights into the pathogenicity of dermatophytic fungi.</title>
        <authorList>
            <person name="Burmester A."/>
            <person name="Shelest E."/>
            <person name="Gloeckner G."/>
            <person name="Heddergott C."/>
            <person name="Schindler S."/>
            <person name="Staib P."/>
            <person name="Heidel A."/>
            <person name="Felder M."/>
            <person name="Petzold A."/>
            <person name="Szafranski K."/>
            <person name="Feuermann M."/>
            <person name="Pedruzzi I."/>
            <person name="Priebe S."/>
            <person name="Groth M."/>
            <person name="Winkler R."/>
            <person name="Li W."/>
            <person name="Kniemeyer O."/>
            <person name="Schroeckh V."/>
            <person name="Hertweck C."/>
            <person name="Hube B."/>
            <person name="White T.C."/>
            <person name="Platzer M."/>
            <person name="Guthke R."/>
            <person name="Heitman J."/>
            <person name="Woestemeyer J."/>
            <person name="Zipfel P.F."/>
            <person name="Monod M."/>
            <person name="Brakhage A.A."/>
        </authorList>
    </citation>
    <scope>NUCLEOTIDE SEQUENCE [LARGE SCALE GENOMIC DNA]</scope>
    <source>
        <strain evidence="3">ATCC MYA-4681 / CBS 112371</strain>
    </source>
</reference>
<dbReference type="AlphaFoldDB" id="D4B3K4"/>
<name>D4B3K4_ARTBC</name>
<accession>D4B3K4</accession>
<keyword evidence="3" id="KW-1185">Reference proteome</keyword>
<dbReference type="RefSeq" id="XP_003010342.1">
    <property type="nucleotide sequence ID" value="XM_003010296.1"/>
</dbReference>
<gene>
    <name evidence="2" type="ORF">ARB_03043</name>
</gene>
<protein>
    <submittedName>
        <fullName evidence="2">Uncharacterized protein</fullName>
    </submittedName>
</protein>
<dbReference type="EMBL" id="ABSU01000034">
    <property type="protein sequence ID" value="EFE29702.1"/>
    <property type="molecule type" value="Genomic_DNA"/>
</dbReference>